<dbReference type="CDD" id="cd03875">
    <property type="entry name" value="M28_Fxna_like"/>
    <property type="match status" value="1"/>
</dbReference>
<dbReference type="Gene3D" id="3.40.630.10">
    <property type="entry name" value="Zn peptidases"/>
    <property type="match status" value="1"/>
</dbReference>
<feature type="transmembrane region" description="Helical" evidence="16">
    <location>
        <begin position="676"/>
        <end position="696"/>
    </location>
</feature>
<evidence type="ECO:0000256" key="9">
    <source>
        <dbReference type="ARBA" id="ARBA00022801"/>
    </source>
</evidence>
<dbReference type="GO" id="GO:0008235">
    <property type="term" value="F:metalloexopeptidase activity"/>
    <property type="evidence" value="ECO:0007669"/>
    <property type="project" value="InterPro"/>
</dbReference>
<evidence type="ECO:0000313" key="21">
    <source>
        <dbReference type="Proteomes" id="UP000016930"/>
    </source>
</evidence>
<evidence type="ECO:0000256" key="4">
    <source>
        <dbReference type="ARBA" id="ARBA00010918"/>
    </source>
</evidence>
<keyword evidence="21" id="KW-1185">Reference proteome</keyword>
<dbReference type="Pfam" id="PF22251">
    <property type="entry name" value="PFF1_TM"/>
    <property type="match status" value="1"/>
</dbReference>
<keyword evidence="9 15" id="KW-0378">Hydrolase</keyword>
<evidence type="ECO:0000256" key="6">
    <source>
        <dbReference type="ARBA" id="ARBA00022670"/>
    </source>
</evidence>
<evidence type="ECO:0000256" key="11">
    <source>
        <dbReference type="ARBA" id="ARBA00022989"/>
    </source>
</evidence>
<evidence type="ECO:0000256" key="2">
    <source>
        <dbReference type="ARBA" id="ARBA00003273"/>
    </source>
</evidence>
<feature type="transmembrane region" description="Helical" evidence="16">
    <location>
        <begin position="515"/>
        <end position="539"/>
    </location>
</feature>
<feature type="transmembrane region" description="Helical" evidence="16">
    <location>
        <begin position="453"/>
        <end position="478"/>
    </location>
</feature>
<dbReference type="SUPFAM" id="SSF53187">
    <property type="entry name" value="Zn-dependent exopeptidases"/>
    <property type="match status" value="1"/>
</dbReference>
<evidence type="ECO:0000259" key="18">
    <source>
        <dbReference type="Pfam" id="PF22250"/>
    </source>
</evidence>
<evidence type="ECO:0000256" key="7">
    <source>
        <dbReference type="ARBA" id="ARBA00022692"/>
    </source>
</evidence>
<dbReference type="InterPro" id="IPR053976">
    <property type="entry name" value="PFF1_TM"/>
</dbReference>
<evidence type="ECO:0000256" key="3">
    <source>
        <dbReference type="ARBA" id="ARBA00004128"/>
    </source>
</evidence>
<feature type="transmembrane region" description="Helical" evidence="16">
    <location>
        <begin position="490"/>
        <end position="509"/>
    </location>
</feature>
<dbReference type="GO" id="GO:0005774">
    <property type="term" value="C:vacuolar membrane"/>
    <property type="evidence" value="ECO:0007669"/>
    <property type="project" value="UniProtKB-SubCell"/>
</dbReference>
<evidence type="ECO:0000256" key="10">
    <source>
        <dbReference type="ARBA" id="ARBA00022833"/>
    </source>
</evidence>
<evidence type="ECO:0000313" key="20">
    <source>
        <dbReference type="EMBL" id="EMD33040.1"/>
    </source>
</evidence>
<feature type="domain" description="Peptidase M28" evidence="17">
    <location>
        <begin position="138"/>
        <end position="310"/>
    </location>
</feature>
<keyword evidence="5" id="KW-0926">Vacuole</keyword>
<comment type="similarity">
    <text evidence="4 15">Belongs to the peptidase M28 family.</text>
</comment>
<proteinExistence type="inferred from homology"/>
<accession>M2QLL8</accession>
<dbReference type="PANTHER" id="PTHR12147:SF58">
    <property type="entry name" value="VACUOLAR MEMBRANE PROTEASE"/>
    <property type="match status" value="1"/>
</dbReference>
<evidence type="ECO:0000256" key="16">
    <source>
        <dbReference type="SAM" id="Phobius"/>
    </source>
</evidence>
<feature type="domain" description="Vacuolar membrane protease transmembrane" evidence="19">
    <location>
        <begin position="422"/>
        <end position="701"/>
    </location>
</feature>
<evidence type="ECO:0000256" key="13">
    <source>
        <dbReference type="ARBA" id="ARBA00023136"/>
    </source>
</evidence>
<dbReference type="InterPro" id="IPR007484">
    <property type="entry name" value="Peptidase_M28"/>
</dbReference>
<dbReference type="HOGENOM" id="CLU_006412_1_0_1"/>
<comment type="subcellular location">
    <subcellularLocation>
        <location evidence="3">Vacuole membrane</location>
        <topology evidence="3">Multi-pass membrane protein</topology>
    </subcellularLocation>
</comment>
<evidence type="ECO:0000256" key="1">
    <source>
        <dbReference type="ARBA" id="ARBA00001947"/>
    </source>
</evidence>
<dbReference type="InterPro" id="IPR045175">
    <property type="entry name" value="M28_fam"/>
</dbReference>
<dbReference type="EMBL" id="KB445808">
    <property type="protein sequence ID" value="EMD33040.1"/>
    <property type="molecule type" value="Genomic_DNA"/>
</dbReference>
<evidence type="ECO:0000256" key="15">
    <source>
        <dbReference type="RuleBase" id="RU361240"/>
    </source>
</evidence>
<keyword evidence="14" id="KW-0325">Glycoprotein</keyword>
<dbReference type="GO" id="GO:0006508">
    <property type="term" value="P:proteolysis"/>
    <property type="evidence" value="ECO:0007669"/>
    <property type="project" value="UniProtKB-KW"/>
</dbReference>
<feature type="transmembrane region" description="Helical" evidence="16">
    <location>
        <begin position="703"/>
        <end position="723"/>
    </location>
</feature>
<dbReference type="EC" id="3.4.-.-" evidence="15"/>
<evidence type="ECO:0000259" key="19">
    <source>
        <dbReference type="Pfam" id="PF22251"/>
    </source>
</evidence>
<dbReference type="Pfam" id="PF22250">
    <property type="entry name" value="PFF1_C"/>
    <property type="match status" value="1"/>
</dbReference>
<keyword evidence="11 16" id="KW-1133">Transmembrane helix</keyword>
<reference evidence="20 21" key="1">
    <citation type="journal article" date="2012" name="Proc. Natl. Acad. Sci. U.S.A.">
        <title>Comparative genomics of Ceriporiopsis subvermispora and Phanerochaete chrysosporium provide insight into selective ligninolysis.</title>
        <authorList>
            <person name="Fernandez-Fueyo E."/>
            <person name="Ruiz-Duenas F.J."/>
            <person name="Ferreira P."/>
            <person name="Floudas D."/>
            <person name="Hibbett D.S."/>
            <person name="Canessa P."/>
            <person name="Larrondo L.F."/>
            <person name="James T.Y."/>
            <person name="Seelenfreund D."/>
            <person name="Lobos S."/>
            <person name="Polanco R."/>
            <person name="Tello M."/>
            <person name="Honda Y."/>
            <person name="Watanabe T."/>
            <person name="Watanabe T."/>
            <person name="Ryu J.S."/>
            <person name="Kubicek C.P."/>
            <person name="Schmoll M."/>
            <person name="Gaskell J."/>
            <person name="Hammel K.E."/>
            <person name="St John F.J."/>
            <person name="Vanden Wymelenberg A."/>
            <person name="Sabat G."/>
            <person name="Splinter BonDurant S."/>
            <person name="Syed K."/>
            <person name="Yadav J.S."/>
            <person name="Doddapaneni H."/>
            <person name="Subramanian V."/>
            <person name="Lavin J.L."/>
            <person name="Oguiza J.A."/>
            <person name="Perez G."/>
            <person name="Pisabarro A.G."/>
            <person name="Ramirez L."/>
            <person name="Santoyo F."/>
            <person name="Master E."/>
            <person name="Coutinho P.M."/>
            <person name="Henrissat B."/>
            <person name="Lombard V."/>
            <person name="Magnuson J.K."/>
            <person name="Kuees U."/>
            <person name="Hori C."/>
            <person name="Igarashi K."/>
            <person name="Samejima M."/>
            <person name="Held B.W."/>
            <person name="Barry K.W."/>
            <person name="LaButti K.M."/>
            <person name="Lapidus A."/>
            <person name="Lindquist E.A."/>
            <person name="Lucas S.M."/>
            <person name="Riley R."/>
            <person name="Salamov A.A."/>
            <person name="Hoffmeister D."/>
            <person name="Schwenk D."/>
            <person name="Hadar Y."/>
            <person name="Yarden O."/>
            <person name="de Vries R.P."/>
            <person name="Wiebenga A."/>
            <person name="Stenlid J."/>
            <person name="Eastwood D."/>
            <person name="Grigoriev I.V."/>
            <person name="Berka R.M."/>
            <person name="Blanchette R.A."/>
            <person name="Kersten P."/>
            <person name="Martinez A.T."/>
            <person name="Vicuna R."/>
            <person name="Cullen D."/>
        </authorList>
    </citation>
    <scope>NUCLEOTIDE SEQUENCE [LARGE SCALE GENOMIC DNA]</scope>
    <source>
        <strain evidence="20 21">B</strain>
    </source>
</reference>
<dbReference type="AlphaFoldDB" id="M2QLL8"/>
<evidence type="ECO:0000256" key="5">
    <source>
        <dbReference type="ARBA" id="ARBA00022554"/>
    </source>
</evidence>
<keyword evidence="12" id="KW-0482">Metalloprotease</keyword>
<dbReference type="InterPro" id="IPR048024">
    <property type="entry name" value="Fxna-like_M28_dom"/>
</dbReference>
<comment type="function">
    <text evidence="2">May be involved in vacuolar sorting and osmoregulation.</text>
</comment>
<evidence type="ECO:0000256" key="8">
    <source>
        <dbReference type="ARBA" id="ARBA00022723"/>
    </source>
</evidence>
<gene>
    <name evidence="20" type="ORF">CERSUDRAFT_118442</name>
</gene>
<dbReference type="Pfam" id="PF04389">
    <property type="entry name" value="Peptidase_M28"/>
    <property type="match status" value="1"/>
</dbReference>
<keyword evidence="13 16" id="KW-0472">Membrane</keyword>
<dbReference type="InterPro" id="IPR053975">
    <property type="entry name" value="PFF1_C"/>
</dbReference>
<evidence type="ECO:0000256" key="12">
    <source>
        <dbReference type="ARBA" id="ARBA00023049"/>
    </source>
</evidence>
<dbReference type="PANTHER" id="PTHR12147">
    <property type="entry name" value="METALLOPEPTIDASE M28 FAMILY MEMBER"/>
    <property type="match status" value="1"/>
</dbReference>
<evidence type="ECO:0000259" key="17">
    <source>
        <dbReference type="Pfam" id="PF04389"/>
    </source>
</evidence>
<dbReference type="GO" id="GO:0046872">
    <property type="term" value="F:metal ion binding"/>
    <property type="evidence" value="ECO:0007669"/>
    <property type="project" value="UniProtKB-KW"/>
</dbReference>
<evidence type="ECO:0000256" key="14">
    <source>
        <dbReference type="ARBA" id="ARBA00023180"/>
    </source>
</evidence>
<feature type="transmembrane region" description="Helical" evidence="16">
    <location>
        <begin position="371"/>
        <end position="391"/>
    </location>
</feature>
<keyword evidence="6 15" id="KW-0645">Protease</keyword>
<organism evidence="20 21">
    <name type="scientific">Ceriporiopsis subvermispora (strain B)</name>
    <name type="common">White-rot fungus</name>
    <name type="synonym">Gelatoporia subvermispora</name>
    <dbReference type="NCBI Taxonomy" id="914234"/>
    <lineage>
        <taxon>Eukaryota</taxon>
        <taxon>Fungi</taxon>
        <taxon>Dikarya</taxon>
        <taxon>Basidiomycota</taxon>
        <taxon>Agaricomycotina</taxon>
        <taxon>Agaricomycetes</taxon>
        <taxon>Polyporales</taxon>
        <taxon>Gelatoporiaceae</taxon>
        <taxon>Gelatoporia</taxon>
    </lineage>
</organism>
<dbReference type="Proteomes" id="UP000016930">
    <property type="component" value="Unassembled WGS sequence"/>
</dbReference>
<keyword evidence="10 15" id="KW-0862">Zinc</keyword>
<dbReference type="STRING" id="914234.M2QLL8"/>
<feature type="transmembrane region" description="Helical" evidence="16">
    <location>
        <begin position="12"/>
        <end position="38"/>
    </location>
</feature>
<protein>
    <recommendedName>
        <fullName evidence="15">Peptide hydrolase</fullName>
        <ecNumber evidence="15">3.4.-.-</ecNumber>
    </recommendedName>
</protein>
<feature type="transmembrane region" description="Helical" evidence="16">
    <location>
        <begin position="412"/>
        <end position="441"/>
    </location>
</feature>
<keyword evidence="8 15" id="KW-0479">Metal-binding</keyword>
<name>M2QLL8_CERS8</name>
<comment type="cofactor">
    <cofactor evidence="1">
        <name>Zn(2+)</name>
        <dbReference type="ChEBI" id="CHEBI:29105"/>
    </cofactor>
</comment>
<dbReference type="OrthoDB" id="76293at2759"/>
<keyword evidence="7 16" id="KW-0812">Transmembrane</keyword>
<sequence>MPLRNWAARAAAPLRFAPIPVTILTLLVYAAVFVSLLVTDELPSIPQDTRALDLNGAYNDLRKITAAPRPYISHANDEVYSYLVSRIKPIASQYDYVHLVIDLRTNASFFNTRGHGTYFEGSNVFVKIDGTDAPLANPDEKPNAVLFSAHFDSVSTAPGATDDGMGVVTLLAMIEYLAAPERRPRRTAIFFFNNGEEDGLNGAHTYFEHPWSNLTGTFINLEGAASGGRPLLFRSTSLGAARAFASDGLSHAHGNSLSSDAFSRRVIQSATDYEVYIKGLKGHIVGMSGSDFAFYKNRAYYHTPLDSIAGMGYGEGRKALWAMMDGVRGAGLALLNDDEVDGDEQPATYFDLFGHQLIVFPLKALFVTNTVLLIVGPLSTIALLVWVVLTARTRAQGTVTQERTRKPAWKRVSTGVLGWGGFGISLVLGVAVEAALVVGYVKLNPYVIHSYSGTVLLAVTSLSFLAVVAPLQVIHAILPSRSASQKLAVTLEFYVLTWVLLVGATALIQKLSLTGLYWITAWNICAWLASCLSLAEAVWREKRGYDLDRKGELDLSGPNDEVDETIPARRYVAGVLHEAPETNGEREIDNDEAEIVETDPTEITPLMHQHRRVSASGREYTTIDVGSGDRAEPEEYGWWIPQLLLLVPIPAVLLFQIELMLLGALDNTLVDSSSPIVAYAGLAVLSFMIFLPLAPFAHKLHIWLTLVAVALLAVSLIFTWITFPFTHERPFKVFFQQRLELHLPSSSSTGLTITSDISSPDHESAVRAVTSLTGLKGYVDRLVIPELPSSLGKDVQCGEDRYLRPGLLTCRWQSDLLPSPGGSHAIAGDISSLLASSNALRSSDWLNATAERLNTSSALISLKGTNTRVCRLYFDTPVTSYRVYDPELDSTPASRGELQPGFEMPSEGVREIRLWSRTWDRGFVVEVGWEDRGHDFTMHGKVSCNWAEYASGAAGSEDPGASARIPAFEEVKQFLPLWALPTKVTDGLVEAFAPFSV</sequence>
<feature type="transmembrane region" description="Helical" evidence="16">
    <location>
        <begin position="643"/>
        <end position="664"/>
    </location>
</feature>
<feature type="domain" description="Vacuolar membrane protease C-terminal" evidence="18">
    <location>
        <begin position="732"/>
        <end position="990"/>
    </location>
</feature>